<reference evidence="1 2" key="1">
    <citation type="submission" date="2019-02" db="EMBL/GenBank/DDBJ databases">
        <title>Deep-cultivation of Planctomycetes and their phenomic and genomic characterization uncovers novel biology.</title>
        <authorList>
            <person name="Wiegand S."/>
            <person name="Jogler M."/>
            <person name="Boedeker C."/>
            <person name="Pinto D."/>
            <person name="Vollmers J."/>
            <person name="Rivas-Marin E."/>
            <person name="Kohn T."/>
            <person name="Peeters S.H."/>
            <person name="Heuer A."/>
            <person name="Rast P."/>
            <person name="Oberbeckmann S."/>
            <person name="Bunk B."/>
            <person name="Jeske O."/>
            <person name="Meyerdierks A."/>
            <person name="Storesund J.E."/>
            <person name="Kallscheuer N."/>
            <person name="Luecker S."/>
            <person name="Lage O.M."/>
            <person name="Pohl T."/>
            <person name="Merkel B.J."/>
            <person name="Hornburger P."/>
            <person name="Mueller R.-W."/>
            <person name="Bruemmer F."/>
            <person name="Labrenz M."/>
            <person name="Spormann A.M."/>
            <person name="Op Den Camp H."/>
            <person name="Overmann J."/>
            <person name="Amann R."/>
            <person name="Jetten M.S.M."/>
            <person name="Mascher T."/>
            <person name="Medema M.H."/>
            <person name="Devos D.P."/>
            <person name="Kaster A.-K."/>
            <person name="Ovreas L."/>
            <person name="Rohde M."/>
            <person name="Galperin M.Y."/>
            <person name="Jogler C."/>
        </authorList>
    </citation>
    <scope>NUCLEOTIDE SEQUENCE [LARGE SCALE GENOMIC DNA]</scope>
    <source>
        <strain evidence="1 2">Q31b</strain>
    </source>
</reference>
<comment type="caution">
    <text evidence="1">The sequence shown here is derived from an EMBL/GenBank/DDBJ whole genome shotgun (WGS) entry which is preliminary data.</text>
</comment>
<keyword evidence="2" id="KW-1185">Reference proteome</keyword>
<protein>
    <submittedName>
        <fullName evidence="1">Uncharacterized protein</fullName>
    </submittedName>
</protein>
<dbReference type="EMBL" id="SJPY01000001">
    <property type="protein sequence ID" value="TWU45470.1"/>
    <property type="molecule type" value="Genomic_DNA"/>
</dbReference>
<sequence length="176" mass="19947">MWLSPDCRLRTTNYRSQFIVTTVKYMSVLKTIHLMSSHSGRVGLIANSKRVEKKSGTGFQPVIAKPQASSLQSPNHRLEASDRQTAGWKPVIAKPQAGSLQLPNHRLEASDRQITGWKPVPHIAHPTLMNHSFLASVRMTSFFQTNRSGFLDSKETDGTLLLFDFRNQRIFDERVE</sequence>
<proteinExistence type="predicted"/>
<name>A0A5C6E9N9_9BACT</name>
<dbReference type="Proteomes" id="UP000315471">
    <property type="component" value="Unassembled WGS sequence"/>
</dbReference>
<accession>A0A5C6E9N9</accession>
<evidence type="ECO:0000313" key="1">
    <source>
        <dbReference type="EMBL" id="TWU45470.1"/>
    </source>
</evidence>
<evidence type="ECO:0000313" key="2">
    <source>
        <dbReference type="Proteomes" id="UP000315471"/>
    </source>
</evidence>
<dbReference type="AlphaFoldDB" id="A0A5C6E9N9"/>
<organism evidence="1 2">
    <name type="scientific">Novipirellula aureliae</name>
    <dbReference type="NCBI Taxonomy" id="2527966"/>
    <lineage>
        <taxon>Bacteria</taxon>
        <taxon>Pseudomonadati</taxon>
        <taxon>Planctomycetota</taxon>
        <taxon>Planctomycetia</taxon>
        <taxon>Pirellulales</taxon>
        <taxon>Pirellulaceae</taxon>
        <taxon>Novipirellula</taxon>
    </lineage>
</organism>
<gene>
    <name evidence="1" type="ORF">Q31b_06420</name>
</gene>